<organism evidence="2 3">
    <name type="scientific">Draconibacterium sediminis</name>
    <dbReference type="NCBI Taxonomy" id="1544798"/>
    <lineage>
        <taxon>Bacteria</taxon>
        <taxon>Pseudomonadati</taxon>
        <taxon>Bacteroidota</taxon>
        <taxon>Bacteroidia</taxon>
        <taxon>Marinilabiliales</taxon>
        <taxon>Prolixibacteraceae</taxon>
        <taxon>Draconibacterium</taxon>
    </lineage>
</organism>
<dbReference type="RefSeq" id="WP_045030356.1">
    <property type="nucleotide sequence ID" value="NZ_JRHC01000003.1"/>
</dbReference>
<dbReference type="STRING" id="1544798.LH29_13195"/>
<evidence type="ECO:0008006" key="4">
    <source>
        <dbReference type="Google" id="ProtNLM"/>
    </source>
</evidence>
<evidence type="ECO:0000313" key="3">
    <source>
        <dbReference type="Proteomes" id="UP000032544"/>
    </source>
</evidence>
<feature type="chain" id="PRO_5002331016" description="Secretion system C-terminal sorting domain-containing protein" evidence="1">
    <location>
        <begin position="24"/>
        <end position="196"/>
    </location>
</feature>
<keyword evidence="1" id="KW-0732">Signal</keyword>
<dbReference type="OrthoDB" id="1120850at2"/>
<evidence type="ECO:0000313" key="2">
    <source>
        <dbReference type="EMBL" id="KJF43207.1"/>
    </source>
</evidence>
<reference evidence="2 3" key="1">
    <citation type="submission" date="2014-09" db="EMBL/GenBank/DDBJ databases">
        <title>Draft Genome Sequence of Draconibacterium sp. JN14CK-3.</title>
        <authorList>
            <person name="Dong C."/>
            <person name="Lai Q."/>
            <person name="Shao Z."/>
        </authorList>
    </citation>
    <scope>NUCLEOTIDE SEQUENCE [LARGE SCALE GENOMIC DNA]</scope>
    <source>
        <strain evidence="2 3">JN14CK-3</strain>
    </source>
</reference>
<comment type="caution">
    <text evidence="2">The sequence shown here is derived from an EMBL/GenBank/DDBJ whole genome shotgun (WGS) entry which is preliminary data.</text>
</comment>
<protein>
    <recommendedName>
        <fullName evidence="4">Secretion system C-terminal sorting domain-containing protein</fullName>
    </recommendedName>
</protein>
<feature type="signal peptide" evidence="1">
    <location>
        <begin position="1"/>
        <end position="23"/>
    </location>
</feature>
<proteinExistence type="predicted"/>
<gene>
    <name evidence="2" type="ORF">LH29_13195</name>
</gene>
<dbReference type="EMBL" id="JRHC01000003">
    <property type="protein sequence ID" value="KJF43207.1"/>
    <property type="molecule type" value="Genomic_DNA"/>
</dbReference>
<evidence type="ECO:0000256" key="1">
    <source>
        <dbReference type="SAM" id="SignalP"/>
    </source>
</evidence>
<keyword evidence="3" id="KW-1185">Reference proteome</keyword>
<name>A0A0D8J8N0_9BACT</name>
<accession>A0A0D8J8N0</accession>
<dbReference type="Proteomes" id="UP000032544">
    <property type="component" value="Unassembled WGS sequence"/>
</dbReference>
<dbReference type="AlphaFoldDB" id="A0A0D8J8N0"/>
<sequence>MKTRFLFLKMFVLFSVAALYAGATDLPKMEISQNGNEAALLAFNSNVPKTFEITVTNENNAVVFFHKTTKKLASYNENLDFSALGNGTYCICINYGNQSLNNKIMVSDSKITTENVQHLYEPYMKLDNGQLNVSFLNTAQKGVFLNIYKNGEHVYGYNLGKKLTIHKSYDISNLTSGEYRVVVTDDFKDHIFTLRK</sequence>